<evidence type="ECO:0000256" key="4">
    <source>
        <dbReference type="ARBA" id="ARBA00023239"/>
    </source>
</evidence>
<dbReference type="InterPro" id="IPR036428">
    <property type="entry name" value="PCD_sf"/>
</dbReference>
<evidence type="ECO:0000256" key="3">
    <source>
        <dbReference type="ARBA" id="ARBA00013252"/>
    </source>
</evidence>
<evidence type="ECO:0000313" key="6">
    <source>
        <dbReference type="Proteomes" id="UP000253919"/>
    </source>
</evidence>
<dbReference type="EMBL" id="QASA01000001">
    <property type="protein sequence ID" value="RDC65731.1"/>
    <property type="molecule type" value="Genomic_DNA"/>
</dbReference>
<dbReference type="PANTHER" id="PTHR12599">
    <property type="entry name" value="PTERIN-4-ALPHA-CARBINOLAMINE DEHYDRATASE"/>
    <property type="match status" value="1"/>
</dbReference>
<protein>
    <recommendedName>
        <fullName evidence="3">4a-hydroxytetrahydrobiopterin dehydratase</fullName>
        <ecNumber evidence="3">4.2.1.96</ecNumber>
    </recommendedName>
</protein>
<comment type="catalytic activity">
    <reaction evidence="1">
        <text>(4aS,6R)-4a-hydroxy-L-erythro-5,6,7,8-tetrahydrobiopterin = (6R)-L-erythro-6,7-dihydrobiopterin + H2O</text>
        <dbReference type="Rhea" id="RHEA:11920"/>
        <dbReference type="ChEBI" id="CHEBI:15377"/>
        <dbReference type="ChEBI" id="CHEBI:15642"/>
        <dbReference type="ChEBI" id="CHEBI:43120"/>
        <dbReference type="EC" id="4.2.1.96"/>
    </reaction>
</comment>
<sequence>MWVETDNRLKKTFRFPDFKSAFAFMTEVATVAEEMDHHPEWRNMYNVVSFELYTFDASNTVTKRDHKLAQRIDEIAAAYSLK</sequence>
<dbReference type="EC" id="4.2.1.96" evidence="3"/>
<dbReference type="InterPro" id="IPR001533">
    <property type="entry name" value="Pterin_deHydtase"/>
</dbReference>
<name>A0A369QLE4_9BACT</name>
<evidence type="ECO:0000313" key="5">
    <source>
        <dbReference type="EMBL" id="RDC65731.1"/>
    </source>
</evidence>
<reference evidence="5 6" key="1">
    <citation type="submission" date="2018-04" db="EMBL/GenBank/DDBJ databases">
        <title>Adhaeribacter sp. HMF7616 genome sequencing and assembly.</title>
        <authorList>
            <person name="Kang H."/>
            <person name="Kang J."/>
            <person name="Cha I."/>
            <person name="Kim H."/>
            <person name="Joh K."/>
        </authorList>
    </citation>
    <scope>NUCLEOTIDE SEQUENCE [LARGE SCALE GENOMIC DNA]</scope>
    <source>
        <strain evidence="5 6">HMF7616</strain>
    </source>
</reference>
<dbReference type="RefSeq" id="WP_115374697.1">
    <property type="nucleotide sequence ID" value="NZ_QASA01000001.1"/>
</dbReference>
<dbReference type="Pfam" id="PF01329">
    <property type="entry name" value="Pterin_4a"/>
    <property type="match status" value="1"/>
</dbReference>
<proteinExistence type="inferred from homology"/>
<dbReference type="Gene3D" id="3.30.1360.20">
    <property type="entry name" value="Transcriptional coactivator/pterin dehydratase"/>
    <property type="match status" value="1"/>
</dbReference>
<gene>
    <name evidence="5" type="primary">pcbD</name>
    <name evidence="5" type="ORF">AHMF7616_04361</name>
</gene>
<evidence type="ECO:0000256" key="2">
    <source>
        <dbReference type="ARBA" id="ARBA00006472"/>
    </source>
</evidence>
<keyword evidence="6" id="KW-1185">Reference proteome</keyword>
<dbReference type="AlphaFoldDB" id="A0A369QLE4"/>
<organism evidence="5 6">
    <name type="scientific">Adhaeribacter pallidiroseus</name>
    <dbReference type="NCBI Taxonomy" id="2072847"/>
    <lineage>
        <taxon>Bacteria</taxon>
        <taxon>Pseudomonadati</taxon>
        <taxon>Bacteroidota</taxon>
        <taxon>Cytophagia</taxon>
        <taxon>Cytophagales</taxon>
        <taxon>Hymenobacteraceae</taxon>
        <taxon>Adhaeribacter</taxon>
    </lineage>
</organism>
<dbReference type="SUPFAM" id="SSF55248">
    <property type="entry name" value="PCD-like"/>
    <property type="match status" value="1"/>
</dbReference>
<dbReference type="GO" id="GO:0008124">
    <property type="term" value="F:4-alpha-hydroxytetrahydrobiopterin dehydratase activity"/>
    <property type="evidence" value="ECO:0007669"/>
    <property type="project" value="UniProtKB-EC"/>
</dbReference>
<accession>A0A369QLE4</accession>
<dbReference type="Proteomes" id="UP000253919">
    <property type="component" value="Unassembled WGS sequence"/>
</dbReference>
<evidence type="ECO:0000256" key="1">
    <source>
        <dbReference type="ARBA" id="ARBA00001554"/>
    </source>
</evidence>
<comment type="similarity">
    <text evidence="2">Belongs to the pterin-4-alpha-carbinolamine dehydratase family.</text>
</comment>
<comment type="caution">
    <text evidence="5">The sequence shown here is derived from an EMBL/GenBank/DDBJ whole genome shotgun (WGS) entry which is preliminary data.</text>
</comment>
<dbReference type="OrthoDB" id="9794987at2"/>
<keyword evidence="4 5" id="KW-0456">Lyase</keyword>
<dbReference type="PANTHER" id="PTHR12599:SF0">
    <property type="entry name" value="PTERIN-4-ALPHA-CARBINOLAMINE DEHYDRATASE"/>
    <property type="match status" value="1"/>
</dbReference>
<dbReference type="GO" id="GO:0006729">
    <property type="term" value="P:tetrahydrobiopterin biosynthetic process"/>
    <property type="evidence" value="ECO:0007669"/>
    <property type="project" value="InterPro"/>
</dbReference>